<organism evidence="3">
    <name type="scientific">Micromonospora carbonacea</name>
    <dbReference type="NCBI Taxonomy" id="47853"/>
    <lineage>
        <taxon>Bacteria</taxon>
        <taxon>Bacillati</taxon>
        <taxon>Actinomycetota</taxon>
        <taxon>Actinomycetes</taxon>
        <taxon>Micromonosporales</taxon>
        <taxon>Micromonosporaceae</taxon>
        <taxon>Micromonospora</taxon>
    </lineage>
</organism>
<dbReference type="Gene3D" id="3.40.50.720">
    <property type="entry name" value="NAD(P)-binding Rossmann-like Domain"/>
    <property type="match status" value="1"/>
</dbReference>
<dbReference type="PANTHER" id="PTHR37809:SF1">
    <property type="entry name" value="RIBOSOMAL PROTEIN S12 METHYLTHIOTRANSFERASE ACCESSORY FACTOR YCAO"/>
    <property type="match status" value="1"/>
</dbReference>
<dbReference type="EMBL" id="CP058905">
    <property type="protein sequence ID" value="QLJ99531.1"/>
    <property type="molecule type" value="Genomic_DNA"/>
</dbReference>
<evidence type="ECO:0000259" key="2">
    <source>
        <dbReference type="PROSITE" id="PS51664"/>
    </source>
</evidence>
<proteinExistence type="predicted"/>
<gene>
    <name evidence="3" type="ORF">HZU44_05250</name>
</gene>
<dbReference type="Gene3D" id="3.30.160.660">
    <property type="match status" value="1"/>
</dbReference>
<protein>
    <submittedName>
        <fullName evidence="3">TOMM leader peptide-binding protein</fullName>
    </submittedName>
</protein>
<reference evidence="3" key="1">
    <citation type="submission" date="2020-08" db="EMBL/GenBank/DDBJ databases">
        <title>A bifunctional nitrone conjugated secondary metabolite targeting the ribosome.</title>
        <authorList>
            <person name="Limbrick E.M."/>
            <person name="Graf M."/>
            <person name="Derewacz D.K."/>
            <person name="Nguyen F."/>
            <person name="Spraggins J.M."/>
            <person name="Wieland M."/>
            <person name="Ynigez-Gutierrez A.E."/>
            <person name="Reisman B.J."/>
            <person name="Zinshteyn B."/>
            <person name="McCulloch K."/>
            <person name="Iverson T.M."/>
            <person name="Green R."/>
            <person name="Wilson D.N."/>
            <person name="Bachmann B.O."/>
        </authorList>
    </citation>
    <scope>NUCLEOTIDE SEQUENCE</scope>
    <source>
        <strain evidence="3">Africana</strain>
    </source>
</reference>
<dbReference type="Pfam" id="PF02624">
    <property type="entry name" value="YcaO"/>
    <property type="match status" value="1"/>
</dbReference>
<evidence type="ECO:0000313" key="3">
    <source>
        <dbReference type="EMBL" id="QLJ99531.1"/>
    </source>
</evidence>
<dbReference type="InterPro" id="IPR027624">
    <property type="entry name" value="TOMM_cyclo_SagD"/>
</dbReference>
<name>A0A7D6CFW1_9ACTN</name>
<dbReference type="PROSITE" id="PS51664">
    <property type="entry name" value="YCAO"/>
    <property type="match status" value="1"/>
</dbReference>
<feature type="domain" description="YcaO" evidence="2">
    <location>
        <begin position="267"/>
        <end position="645"/>
    </location>
</feature>
<dbReference type="Gene3D" id="3.30.40.250">
    <property type="match status" value="1"/>
</dbReference>
<sequence>MSGALTVAGPAGTAGRPARADLPAALARLLPAVVPVRSAATPAPPDEPGLRVVVDPGRDADLTAPAFHTAPVLPVYGLRGRLVVGPLVEAGDAGCPNCLALRVRALNRPEAGTDDPAPVAVPLSGRDVPWPAAAIRMAAAVVADEVRRLEAGTGPRTRGAAFVVDVARISADWHEVVPHHACASATCRSARRPVPPPHPDLARRLPARSATSGRRFSLDHYRQVRDSGYLDAWSGVITAPAISSNAALPAVQAKVPTRWGFQEICIGHADTVADARTAAVLEGLERYAGWHSGGRRPVRVAAFAELDDAVDPRQLLLHEPDAYRQPGFPYVPFQPDLPVAWAEAFDVTGNRTALLPFHVAYYGATREPKLGPSFVYENSNGCALGAGPEEALLAALLEVVERDAFLRAWYSRTPLPELDLTGLTGDAALTVRTLAHRTGRTLRAFRAVGELGLPVVLLVSLSDDAGQPATLITAGCALDTTGALLGAAHEMALVAPVAALNFGRRRAELDAMLAEPERVRAMADHALVAALPAARDRFAFLLDPPVAATPVAPTHRPRGDVAADLAALLAAARETGLRVLVVDHTTPELHRLDLTCVKAVLPGTVPMTFGHLHRRMPGDASLESFRRRHHATPLTEVRHDPHPFP</sequence>
<dbReference type="AlphaFoldDB" id="A0A7D6CFW1"/>
<evidence type="ECO:0000256" key="1">
    <source>
        <dbReference type="SAM" id="MobiDB-lite"/>
    </source>
</evidence>
<dbReference type="NCBIfam" id="TIGR03882">
    <property type="entry name" value="cyclo_dehyd_2"/>
    <property type="match status" value="1"/>
</dbReference>
<feature type="region of interest" description="Disordered" evidence="1">
    <location>
        <begin position="188"/>
        <end position="208"/>
    </location>
</feature>
<dbReference type="PANTHER" id="PTHR37809">
    <property type="entry name" value="RIBOSOMAL PROTEIN S12 METHYLTHIOTRANSFERASE ACCESSORY FACTOR YCAO"/>
    <property type="match status" value="1"/>
</dbReference>
<dbReference type="InterPro" id="IPR022291">
    <property type="entry name" value="Bacteriocin_synth_cyclodeHase"/>
</dbReference>
<accession>A0A7D6CFW1</accession>
<dbReference type="Gene3D" id="3.30.1330.230">
    <property type="match status" value="1"/>
</dbReference>
<dbReference type="InterPro" id="IPR003776">
    <property type="entry name" value="YcaO-like_dom"/>
</dbReference>
<dbReference type="NCBIfam" id="TIGR03604">
    <property type="entry name" value="TOMM_cyclo_SagD"/>
    <property type="match status" value="1"/>
</dbReference>